<evidence type="ECO:0000313" key="2">
    <source>
        <dbReference type="Proteomes" id="UP000014680"/>
    </source>
</evidence>
<proteinExistence type="predicted"/>
<keyword evidence="2" id="KW-1185">Reference proteome</keyword>
<sequence length="355" mass="40347">MSLCLSDLVNITVMETTCPPPLDKLECISKVVSKVPGALPALRIQIYERMSKYLKHFISDNEVLNCLILVDYVITKQPSFRPQISHIDFIAMIEILGRVKKPFFSANKVQKKVHEMVLGWAENYPTEMAEYNLLYNQYCTDGVVTHNKTIKKFDLPKQIIELTPPFEHCLREVQDAIADSNTSNINKIYKNSMKINSKMLSLVLNAKSDQRYDLLQLKNVEDLCTQLDKLNTELAFLINSRCSKCITIESSHMNYSEEKSLNTKLIQITSPDDLSTTSSYTPKFLMQPPPSKGIPLFTPNSKSMVSPSSLAISQLSVSTCNVDSPRKSPVKEVKYVVNQNLFEEFDFDTAQFFTN</sequence>
<dbReference type="GeneID" id="14889135"/>
<dbReference type="KEGG" id="eiv:EIN_403160"/>
<dbReference type="RefSeq" id="XP_004256773.1">
    <property type="nucleotide sequence ID" value="XM_004256725.1"/>
</dbReference>
<protein>
    <recommendedName>
        <fullName evidence="3">VHS domain-containing protein</fullName>
    </recommendedName>
</protein>
<dbReference type="AlphaFoldDB" id="A0A0A1U6I1"/>
<name>A0A0A1U6I1_ENTIV</name>
<evidence type="ECO:0008006" key="3">
    <source>
        <dbReference type="Google" id="ProtNLM"/>
    </source>
</evidence>
<dbReference type="InterPro" id="IPR008942">
    <property type="entry name" value="ENTH_VHS"/>
</dbReference>
<reference evidence="1 2" key="1">
    <citation type="submission" date="2012-10" db="EMBL/GenBank/DDBJ databases">
        <authorList>
            <person name="Zafar N."/>
            <person name="Inman J."/>
            <person name="Hall N."/>
            <person name="Lorenzi H."/>
            <person name="Caler E."/>
        </authorList>
    </citation>
    <scope>NUCLEOTIDE SEQUENCE [LARGE SCALE GENOMIC DNA]</scope>
    <source>
        <strain evidence="1 2">IP1</strain>
    </source>
</reference>
<dbReference type="Proteomes" id="UP000014680">
    <property type="component" value="Unassembled WGS sequence"/>
</dbReference>
<dbReference type="OrthoDB" id="27599at2759"/>
<dbReference type="SUPFAM" id="SSF48464">
    <property type="entry name" value="ENTH/VHS domain"/>
    <property type="match status" value="1"/>
</dbReference>
<evidence type="ECO:0000313" key="1">
    <source>
        <dbReference type="EMBL" id="ELP90002.1"/>
    </source>
</evidence>
<dbReference type="EMBL" id="KB206537">
    <property type="protein sequence ID" value="ELP90002.1"/>
    <property type="molecule type" value="Genomic_DNA"/>
</dbReference>
<accession>A0A0A1U6I1</accession>
<dbReference type="VEuPathDB" id="AmoebaDB:EIN_403160"/>
<gene>
    <name evidence="1" type="ORF">EIN_403160</name>
</gene>
<organism evidence="1 2">
    <name type="scientific">Entamoeba invadens IP1</name>
    <dbReference type="NCBI Taxonomy" id="370355"/>
    <lineage>
        <taxon>Eukaryota</taxon>
        <taxon>Amoebozoa</taxon>
        <taxon>Evosea</taxon>
        <taxon>Archamoebae</taxon>
        <taxon>Mastigamoebida</taxon>
        <taxon>Entamoebidae</taxon>
        <taxon>Entamoeba</taxon>
    </lineage>
</organism>
<dbReference type="Gene3D" id="1.25.40.90">
    <property type="match status" value="1"/>
</dbReference>